<dbReference type="PANTHER" id="PTHR18964">
    <property type="entry name" value="ROK (REPRESSOR, ORF, KINASE) FAMILY"/>
    <property type="match status" value="1"/>
</dbReference>
<dbReference type="KEGG" id="pyg:AWM70_14745"/>
<dbReference type="InterPro" id="IPR036388">
    <property type="entry name" value="WH-like_DNA-bd_sf"/>
</dbReference>
<dbReference type="STRING" id="1462996.AWM70_14745"/>
<dbReference type="SUPFAM" id="SSF46785">
    <property type="entry name" value="Winged helix' DNA-binding domain"/>
    <property type="match status" value="1"/>
</dbReference>
<dbReference type="AlphaFoldDB" id="A0A1B1N2P3"/>
<protein>
    <recommendedName>
        <fullName evidence="6">ROK family protein</fullName>
    </recommendedName>
</protein>
<proteinExistence type="inferred from homology"/>
<evidence type="ECO:0000256" key="1">
    <source>
        <dbReference type="ARBA" id="ARBA00002486"/>
    </source>
</evidence>
<evidence type="ECO:0008006" key="6">
    <source>
        <dbReference type="Google" id="ProtNLM"/>
    </source>
</evidence>
<dbReference type="Gene3D" id="1.10.10.10">
    <property type="entry name" value="Winged helix-like DNA-binding domain superfamily/Winged helix DNA-binding domain"/>
    <property type="match status" value="1"/>
</dbReference>
<dbReference type="Gene3D" id="3.30.420.40">
    <property type="match status" value="2"/>
</dbReference>
<dbReference type="Proteomes" id="UP000092573">
    <property type="component" value="Chromosome"/>
</dbReference>
<dbReference type="PANTHER" id="PTHR18964:SF149">
    <property type="entry name" value="BIFUNCTIONAL UDP-N-ACETYLGLUCOSAMINE 2-EPIMERASE_N-ACETYLMANNOSAMINE KINASE"/>
    <property type="match status" value="1"/>
</dbReference>
<dbReference type="InterPro" id="IPR036390">
    <property type="entry name" value="WH_DNA-bd_sf"/>
</dbReference>
<evidence type="ECO:0000313" key="5">
    <source>
        <dbReference type="Proteomes" id="UP000092573"/>
    </source>
</evidence>
<dbReference type="EMBL" id="CP014167">
    <property type="protein sequence ID" value="ANS75701.1"/>
    <property type="molecule type" value="Genomic_DNA"/>
</dbReference>
<gene>
    <name evidence="4" type="ORF">AWM70_14745</name>
</gene>
<evidence type="ECO:0000256" key="3">
    <source>
        <dbReference type="ARBA" id="ARBA00022629"/>
    </source>
</evidence>
<dbReference type="InterPro" id="IPR043129">
    <property type="entry name" value="ATPase_NBD"/>
</dbReference>
<dbReference type="InterPro" id="IPR000600">
    <property type="entry name" value="ROK"/>
</dbReference>
<name>A0A1B1N2P3_9BACL</name>
<accession>A0A1B1N2P3</accession>
<organism evidence="4 5">
    <name type="scientific">Paenibacillus yonginensis</name>
    <dbReference type="NCBI Taxonomy" id="1462996"/>
    <lineage>
        <taxon>Bacteria</taxon>
        <taxon>Bacillati</taxon>
        <taxon>Bacillota</taxon>
        <taxon>Bacilli</taxon>
        <taxon>Bacillales</taxon>
        <taxon>Paenibacillaceae</taxon>
        <taxon>Paenibacillus</taxon>
    </lineage>
</organism>
<dbReference type="Pfam" id="PF00480">
    <property type="entry name" value="ROK"/>
    <property type="match status" value="1"/>
</dbReference>
<evidence type="ECO:0000313" key="4">
    <source>
        <dbReference type="EMBL" id="ANS75701.1"/>
    </source>
</evidence>
<comment type="function">
    <text evidence="1">Transcriptional repressor of xylose-utilizing enzymes.</text>
</comment>
<dbReference type="GO" id="GO:0042732">
    <property type="term" value="P:D-xylose metabolic process"/>
    <property type="evidence" value="ECO:0007669"/>
    <property type="project" value="UniProtKB-KW"/>
</dbReference>
<sequence>MRGVNHQNMTETNKFLILKTIATCGPISRIELSKQTQLSKMTITSLIADFLQEGIVRECGTTTSTAGRRPTLLEVVPDSLLTLGISVGRDSLQVGIINLTGAIVLHNQVPIGQFTTEDSFINGLLAMCEVILQNVPFEKVWGIGIASIGPINMAEGVIVDPPDFNIDMIHIVPRLKERWNLPVYIENDMAVSALAEMYYGGGQLYNNFVYVGVTAGIGGGVIINQRLYSGTNGLASIIGHMIVLTDGELCACGQRGCLEAMSSVRATLNWAHKNGAPHDMDWMQLLIKAEAGDPVCSAALERMNRYLVSGLINIVHLYDPECIFIGGDLWFAKDHLFQYFEQEVNSRMIAAGNRRKVRIARSKFPGNAFFIGTAALVMENNLEYRRVSGNG</sequence>
<evidence type="ECO:0000256" key="2">
    <source>
        <dbReference type="ARBA" id="ARBA00006479"/>
    </source>
</evidence>
<keyword evidence="5" id="KW-1185">Reference proteome</keyword>
<keyword evidence="3" id="KW-0859">Xylose metabolism</keyword>
<comment type="similarity">
    <text evidence="2">Belongs to the ROK (NagC/XylR) family.</text>
</comment>
<dbReference type="SUPFAM" id="SSF53067">
    <property type="entry name" value="Actin-like ATPase domain"/>
    <property type="match status" value="1"/>
</dbReference>
<reference evidence="4 5" key="1">
    <citation type="submission" date="2016-01" db="EMBL/GenBank/DDBJ databases">
        <title>Complete Genome Sequence of Paenibacillus yonginensis DCY84, a novel Plant Growth-Promoting Bacteria with Elicitation of Induced Systemic Resistance.</title>
        <authorList>
            <person name="Kim Y.J."/>
            <person name="Yang D.C."/>
            <person name="Sukweenadhi J."/>
        </authorList>
    </citation>
    <scope>NUCLEOTIDE SEQUENCE [LARGE SCALE GENOMIC DNA]</scope>
    <source>
        <strain evidence="4 5">DCY84</strain>
    </source>
</reference>
<keyword evidence="3" id="KW-0119">Carbohydrate metabolism</keyword>